<evidence type="ECO:0000256" key="5">
    <source>
        <dbReference type="SAM" id="Phobius"/>
    </source>
</evidence>
<dbReference type="Pfam" id="PF01040">
    <property type="entry name" value="UbiA"/>
    <property type="match status" value="1"/>
</dbReference>
<feature type="transmembrane region" description="Helical" evidence="5">
    <location>
        <begin position="54"/>
        <end position="74"/>
    </location>
</feature>
<keyword evidence="2 5" id="KW-0812">Transmembrane</keyword>
<dbReference type="NCBIfam" id="NF008976">
    <property type="entry name" value="PRK12324.1-1"/>
    <property type="match status" value="1"/>
</dbReference>
<dbReference type="EMBL" id="JARXVE010000003">
    <property type="protein sequence ID" value="MDH6195313.1"/>
    <property type="molecule type" value="Genomic_DNA"/>
</dbReference>
<gene>
    <name evidence="6" type="ORF">M2272_001953</name>
</gene>
<dbReference type="Proteomes" id="UP001160130">
    <property type="component" value="Unassembled WGS sequence"/>
</dbReference>
<evidence type="ECO:0000256" key="4">
    <source>
        <dbReference type="ARBA" id="ARBA00023136"/>
    </source>
</evidence>
<keyword evidence="4 5" id="KW-0472">Membrane</keyword>
<evidence type="ECO:0000313" key="7">
    <source>
        <dbReference type="Proteomes" id="UP001160130"/>
    </source>
</evidence>
<keyword evidence="7" id="KW-1185">Reference proteome</keyword>
<dbReference type="CDD" id="cd13963">
    <property type="entry name" value="PT_UbiA_2"/>
    <property type="match status" value="1"/>
</dbReference>
<comment type="subcellular location">
    <subcellularLocation>
        <location evidence="1">Membrane</location>
        <topology evidence="1">Multi-pass membrane protein</topology>
    </subcellularLocation>
</comment>
<name>A0ABT6KX72_9MYCO</name>
<keyword evidence="6" id="KW-0808">Transferase</keyword>
<feature type="transmembrane region" description="Helical" evidence="5">
    <location>
        <begin position="250"/>
        <end position="267"/>
    </location>
</feature>
<feature type="transmembrane region" description="Helical" evidence="5">
    <location>
        <begin position="94"/>
        <end position="118"/>
    </location>
</feature>
<accession>A0ABT6KX72</accession>
<evidence type="ECO:0000256" key="1">
    <source>
        <dbReference type="ARBA" id="ARBA00004141"/>
    </source>
</evidence>
<dbReference type="InterPro" id="IPR044878">
    <property type="entry name" value="UbiA_sf"/>
</dbReference>
<protein>
    <submittedName>
        <fullName evidence="6">Decaprenyl-phosphate phosphoribosyltransferase</fullName>
        <ecNumber evidence="6">2.4.2.45</ecNumber>
    </submittedName>
</protein>
<dbReference type="Gene3D" id="1.10.357.140">
    <property type="entry name" value="UbiA prenyltransferase"/>
    <property type="match status" value="1"/>
</dbReference>
<comment type="caution">
    <text evidence="6">The sequence shown here is derived from an EMBL/GenBank/DDBJ whole genome shotgun (WGS) entry which is preliminary data.</text>
</comment>
<sequence>MSEEAKLEAGPPKNLASGLIKAVRPRQWVKNLLVLAAPLFALGGGVSYDYREVLSKVGIAFVVFCLAASSIYLINDARDVEADRAHPTKRFRPIAAGVVSVSMAYGLATALAVAALAISWWLTPGLALVMAVYLVIQLAYCFGLKHQAVLDICIVSSGFLIRAIAGGVAADIPLSQWFLLVMAFGSLFMAAGKRYAELQLAERTGAKIRKSLENYTTSYLRFVWTLAATAVVVCYGLWAFERDRVTGGSWYAVSMIPFTIAILRYAVDVDGGEAGEPEEIALGDRVLQLLAVALIGTLGAAIAFS</sequence>
<reference evidence="6 7" key="1">
    <citation type="submission" date="2023-04" db="EMBL/GenBank/DDBJ databases">
        <title>Forest soil microbial communities from Buena Vista Peninsula, Colon Province, Panama.</title>
        <authorList>
            <person name="Bouskill N."/>
        </authorList>
    </citation>
    <scope>NUCLEOTIDE SEQUENCE [LARGE SCALE GENOMIC DNA]</scope>
    <source>
        <strain evidence="6 7">AC80</strain>
    </source>
</reference>
<evidence type="ECO:0000256" key="3">
    <source>
        <dbReference type="ARBA" id="ARBA00022989"/>
    </source>
</evidence>
<dbReference type="GO" id="GO:0016757">
    <property type="term" value="F:glycosyltransferase activity"/>
    <property type="evidence" value="ECO:0007669"/>
    <property type="project" value="UniProtKB-KW"/>
</dbReference>
<feature type="transmembrane region" description="Helical" evidence="5">
    <location>
        <begin position="124"/>
        <end position="142"/>
    </location>
</feature>
<dbReference type="EC" id="2.4.2.45" evidence="6"/>
<dbReference type="NCBIfam" id="NF008978">
    <property type="entry name" value="PRK12324.1-4"/>
    <property type="match status" value="1"/>
</dbReference>
<keyword evidence="6" id="KW-0328">Glycosyltransferase</keyword>
<dbReference type="InterPro" id="IPR000537">
    <property type="entry name" value="UbiA_prenyltransferase"/>
</dbReference>
<organism evidence="6 7">
    <name type="scientific">Mycolicibacterium frederiksbergense</name>
    <dbReference type="NCBI Taxonomy" id="117567"/>
    <lineage>
        <taxon>Bacteria</taxon>
        <taxon>Bacillati</taxon>
        <taxon>Actinomycetota</taxon>
        <taxon>Actinomycetes</taxon>
        <taxon>Mycobacteriales</taxon>
        <taxon>Mycobacteriaceae</taxon>
        <taxon>Mycolicibacterium</taxon>
    </lineage>
</organism>
<proteinExistence type="predicted"/>
<dbReference type="RefSeq" id="WP_280831987.1">
    <property type="nucleotide sequence ID" value="NZ_JARXVE010000003.1"/>
</dbReference>
<feature type="transmembrane region" description="Helical" evidence="5">
    <location>
        <begin position="217"/>
        <end position="238"/>
    </location>
</feature>
<feature type="transmembrane region" description="Helical" evidence="5">
    <location>
        <begin position="287"/>
        <end position="304"/>
    </location>
</feature>
<feature type="transmembrane region" description="Helical" evidence="5">
    <location>
        <begin position="28"/>
        <end position="48"/>
    </location>
</feature>
<evidence type="ECO:0000313" key="6">
    <source>
        <dbReference type="EMBL" id="MDH6195313.1"/>
    </source>
</evidence>
<keyword evidence="3 5" id="KW-1133">Transmembrane helix</keyword>
<evidence type="ECO:0000256" key="2">
    <source>
        <dbReference type="ARBA" id="ARBA00022692"/>
    </source>
</evidence>